<evidence type="ECO:0000259" key="6">
    <source>
        <dbReference type="PROSITE" id="PS50405"/>
    </source>
</evidence>
<dbReference type="PROSITE" id="PS50405">
    <property type="entry name" value="GST_CTER"/>
    <property type="match status" value="1"/>
</dbReference>
<dbReference type="Pfam" id="PF02798">
    <property type="entry name" value="GST_N"/>
    <property type="match status" value="1"/>
</dbReference>
<keyword evidence="2" id="KW-0808">Transferase</keyword>
<dbReference type="GO" id="GO:0009407">
    <property type="term" value="P:toxin catabolic process"/>
    <property type="evidence" value="ECO:0007669"/>
    <property type="project" value="UniProtKB-ARBA"/>
</dbReference>
<dbReference type="Proteomes" id="UP001085076">
    <property type="component" value="Miscellaneous, Linkage group lg02"/>
</dbReference>
<dbReference type="CDD" id="cd03185">
    <property type="entry name" value="GST_C_Tau"/>
    <property type="match status" value="1"/>
</dbReference>
<name>A0A9D5HMZ8_9LILI</name>
<accession>A0A9D5HMZ8</accession>
<feature type="domain" description="GST N-terminal" evidence="5">
    <location>
        <begin position="24"/>
        <end position="105"/>
    </location>
</feature>
<dbReference type="SFLD" id="SFLDG01152">
    <property type="entry name" value="Main.3:_Omega-_and_Tau-like"/>
    <property type="match status" value="1"/>
</dbReference>
<comment type="caution">
    <text evidence="7">The sequence shown here is derived from an EMBL/GenBank/DDBJ whole genome shotgun (WGS) entry which is preliminary data.</text>
</comment>
<keyword evidence="8" id="KW-1185">Reference proteome</keyword>
<evidence type="ECO:0000313" key="8">
    <source>
        <dbReference type="Proteomes" id="UP001085076"/>
    </source>
</evidence>
<reference evidence="7" key="1">
    <citation type="submission" date="2021-03" db="EMBL/GenBank/DDBJ databases">
        <authorList>
            <person name="Li Z."/>
            <person name="Yang C."/>
        </authorList>
    </citation>
    <scope>NUCLEOTIDE SEQUENCE</scope>
    <source>
        <strain evidence="7">Dzin_1.0</strain>
        <tissue evidence="7">Leaf</tissue>
    </source>
</reference>
<dbReference type="InterPro" id="IPR036249">
    <property type="entry name" value="Thioredoxin-like_sf"/>
</dbReference>
<dbReference type="InterPro" id="IPR010987">
    <property type="entry name" value="Glutathione-S-Trfase_C-like"/>
</dbReference>
<gene>
    <name evidence="7" type="ORF">J5N97_011055</name>
</gene>
<dbReference type="PROSITE" id="PS50404">
    <property type="entry name" value="GST_NTER"/>
    <property type="match status" value="1"/>
</dbReference>
<dbReference type="GO" id="GO:0005737">
    <property type="term" value="C:cytoplasm"/>
    <property type="evidence" value="ECO:0007669"/>
    <property type="project" value="TreeGrafter"/>
</dbReference>
<dbReference type="GO" id="GO:0004364">
    <property type="term" value="F:glutathione transferase activity"/>
    <property type="evidence" value="ECO:0007669"/>
    <property type="project" value="UniProtKB-EC"/>
</dbReference>
<dbReference type="OrthoDB" id="202840at2759"/>
<evidence type="ECO:0000313" key="7">
    <source>
        <dbReference type="EMBL" id="KAJ0982800.1"/>
    </source>
</evidence>
<dbReference type="SUPFAM" id="SSF52833">
    <property type="entry name" value="Thioredoxin-like"/>
    <property type="match status" value="1"/>
</dbReference>
<dbReference type="AlphaFoldDB" id="A0A9D5HMZ8"/>
<sequence>MKSIYKQREPLASQSKLEEMENREEVKVLGTWSSMFVLRVRIALNLKEVEYEFLEEVQGLRLKSELLLKSNPVYKKIPVLIHGSRTVCESLVILQYIDEAFVINGVSLLPSDPCDRALARFWASYINDKWFSSLVGVIKVQGREAKEESVKQVHAGLQLLEEVYCKCSKGKSFFNGDRIGYLDIVLGSCMGFLRVAEKMENVKLLDENKTPKLVAWDELFCLDDAVKKVMPQIDKLLEYVKMRVVGGGGGGTPSTK</sequence>
<feature type="domain" description="GST C-terminal" evidence="6">
    <location>
        <begin position="112"/>
        <end position="237"/>
    </location>
</feature>
<dbReference type="EMBL" id="JAGGNH010000002">
    <property type="protein sequence ID" value="KAJ0982800.1"/>
    <property type="molecule type" value="Genomic_DNA"/>
</dbReference>
<dbReference type="FunFam" id="3.40.30.10:FF:000044">
    <property type="entry name" value="Glutathione S-transferase GSTU6"/>
    <property type="match status" value="1"/>
</dbReference>
<dbReference type="InterPro" id="IPR045074">
    <property type="entry name" value="GST_C_Tau"/>
</dbReference>
<dbReference type="InterPro" id="IPR004045">
    <property type="entry name" value="Glutathione_S-Trfase_N"/>
</dbReference>
<evidence type="ECO:0000259" key="5">
    <source>
        <dbReference type="PROSITE" id="PS50404"/>
    </source>
</evidence>
<evidence type="ECO:0000256" key="4">
    <source>
        <dbReference type="ARBA" id="ARBA00047960"/>
    </source>
</evidence>
<comment type="catalytic activity">
    <reaction evidence="4">
        <text>RX + glutathione = an S-substituted glutathione + a halide anion + H(+)</text>
        <dbReference type="Rhea" id="RHEA:16437"/>
        <dbReference type="ChEBI" id="CHEBI:15378"/>
        <dbReference type="ChEBI" id="CHEBI:16042"/>
        <dbReference type="ChEBI" id="CHEBI:17792"/>
        <dbReference type="ChEBI" id="CHEBI:57925"/>
        <dbReference type="ChEBI" id="CHEBI:90779"/>
        <dbReference type="EC" id="2.5.1.18"/>
    </reaction>
</comment>
<evidence type="ECO:0000256" key="2">
    <source>
        <dbReference type="ARBA" id="ARBA00022679"/>
    </source>
</evidence>
<dbReference type="GO" id="GO:0006749">
    <property type="term" value="P:glutathione metabolic process"/>
    <property type="evidence" value="ECO:0007669"/>
    <property type="project" value="InterPro"/>
</dbReference>
<proteinExistence type="inferred from homology"/>
<dbReference type="FunFam" id="1.20.1050.10:FF:000016">
    <property type="entry name" value="Glutathione S-transferase U9"/>
    <property type="match status" value="1"/>
</dbReference>
<dbReference type="InterPro" id="IPR036282">
    <property type="entry name" value="Glutathione-S-Trfase_C_sf"/>
</dbReference>
<dbReference type="SFLD" id="SFLDG00358">
    <property type="entry name" value="Main_(cytGST)"/>
    <property type="match status" value="1"/>
</dbReference>
<protein>
    <recommendedName>
        <fullName evidence="1">glutathione transferase</fullName>
        <ecNumber evidence="1">2.5.1.18</ecNumber>
    </recommendedName>
</protein>
<reference evidence="7" key="2">
    <citation type="journal article" date="2022" name="Hortic Res">
        <title>The genome of Dioscorea zingiberensis sheds light on the biosynthesis, origin and evolution of the medicinally important diosgenin saponins.</title>
        <authorList>
            <person name="Li Y."/>
            <person name="Tan C."/>
            <person name="Li Z."/>
            <person name="Guo J."/>
            <person name="Li S."/>
            <person name="Chen X."/>
            <person name="Wang C."/>
            <person name="Dai X."/>
            <person name="Yang H."/>
            <person name="Song W."/>
            <person name="Hou L."/>
            <person name="Xu J."/>
            <person name="Tong Z."/>
            <person name="Xu A."/>
            <person name="Yuan X."/>
            <person name="Wang W."/>
            <person name="Yang Q."/>
            <person name="Chen L."/>
            <person name="Sun Z."/>
            <person name="Wang K."/>
            <person name="Pan B."/>
            <person name="Chen J."/>
            <person name="Bao Y."/>
            <person name="Liu F."/>
            <person name="Qi X."/>
            <person name="Gang D.R."/>
            <person name="Wen J."/>
            <person name="Li J."/>
        </authorList>
    </citation>
    <scope>NUCLEOTIDE SEQUENCE</scope>
    <source>
        <strain evidence="7">Dzin_1.0</strain>
    </source>
</reference>
<dbReference type="SUPFAM" id="SSF47616">
    <property type="entry name" value="GST C-terminal domain-like"/>
    <property type="match status" value="1"/>
</dbReference>
<organism evidence="7 8">
    <name type="scientific">Dioscorea zingiberensis</name>
    <dbReference type="NCBI Taxonomy" id="325984"/>
    <lineage>
        <taxon>Eukaryota</taxon>
        <taxon>Viridiplantae</taxon>
        <taxon>Streptophyta</taxon>
        <taxon>Embryophyta</taxon>
        <taxon>Tracheophyta</taxon>
        <taxon>Spermatophyta</taxon>
        <taxon>Magnoliopsida</taxon>
        <taxon>Liliopsida</taxon>
        <taxon>Dioscoreales</taxon>
        <taxon>Dioscoreaceae</taxon>
        <taxon>Dioscorea</taxon>
    </lineage>
</organism>
<dbReference type="PANTHER" id="PTHR11260">
    <property type="entry name" value="GLUTATHIONE S-TRANSFERASE, GST, SUPERFAMILY, GST DOMAIN CONTAINING"/>
    <property type="match status" value="1"/>
</dbReference>
<dbReference type="EC" id="2.5.1.18" evidence="1"/>
<dbReference type="PANTHER" id="PTHR11260:SF615">
    <property type="entry name" value="GLUTATHIONE S-TRANSFERASE U17"/>
    <property type="match status" value="1"/>
</dbReference>
<evidence type="ECO:0000256" key="1">
    <source>
        <dbReference type="ARBA" id="ARBA00012452"/>
    </source>
</evidence>
<dbReference type="CDD" id="cd03058">
    <property type="entry name" value="GST_N_Tau"/>
    <property type="match status" value="1"/>
</dbReference>
<dbReference type="SFLD" id="SFLDS00019">
    <property type="entry name" value="Glutathione_Transferase_(cytos"/>
    <property type="match status" value="1"/>
</dbReference>
<dbReference type="Gene3D" id="1.20.1050.10">
    <property type="match status" value="1"/>
</dbReference>
<dbReference type="InterPro" id="IPR040079">
    <property type="entry name" value="Glutathione_S-Trfase"/>
</dbReference>
<dbReference type="InterPro" id="IPR045073">
    <property type="entry name" value="Omega/Tau-like"/>
</dbReference>
<dbReference type="Gene3D" id="3.40.30.10">
    <property type="entry name" value="Glutaredoxin"/>
    <property type="match status" value="1"/>
</dbReference>
<evidence type="ECO:0000256" key="3">
    <source>
        <dbReference type="ARBA" id="ARBA00025743"/>
    </source>
</evidence>
<comment type="similarity">
    <text evidence="3">Belongs to the GST superfamily. Tau family.</text>
</comment>